<evidence type="ECO:0000256" key="9">
    <source>
        <dbReference type="RuleBase" id="RU365075"/>
    </source>
</evidence>
<dbReference type="Pfam" id="PF20653">
    <property type="entry name" value="COG6_C"/>
    <property type="match status" value="1"/>
</dbReference>
<evidence type="ECO:0000256" key="7">
    <source>
        <dbReference type="ARBA" id="ARBA00023136"/>
    </source>
</evidence>
<dbReference type="AlphaFoldDB" id="A0A2P6TEW2"/>
<protein>
    <recommendedName>
        <fullName evidence="3 9">Conserved oligomeric Golgi complex subunit 6</fullName>
        <shortName evidence="9">COG complex subunit 6</shortName>
    </recommendedName>
    <alternativeName>
        <fullName evidence="8 9">Component of oligomeric Golgi complex 6</fullName>
    </alternativeName>
</protein>
<comment type="similarity">
    <text evidence="2 9">Belongs to the COG6 family.</text>
</comment>
<evidence type="ECO:0000256" key="2">
    <source>
        <dbReference type="ARBA" id="ARBA00011023"/>
    </source>
</evidence>
<reference evidence="12 13" key="1">
    <citation type="journal article" date="2018" name="Plant J.">
        <title>Genome sequences of Chlorella sorokiniana UTEX 1602 and Micractinium conductrix SAG 241.80: implications to maltose excretion by a green alga.</title>
        <authorList>
            <person name="Arriola M.B."/>
            <person name="Velmurugan N."/>
            <person name="Zhang Y."/>
            <person name="Plunkett M.H."/>
            <person name="Hondzo H."/>
            <person name="Barney B.M."/>
        </authorList>
    </citation>
    <scope>NUCLEOTIDE SEQUENCE [LARGE SCALE GENOMIC DNA]</scope>
    <source>
        <strain evidence="13">UTEX 1602</strain>
    </source>
</reference>
<dbReference type="EMBL" id="LHPG02000019">
    <property type="protein sequence ID" value="PRW32512.1"/>
    <property type="molecule type" value="Genomic_DNA"/>
</dbReference>
<dbReference type="STRING" id="3076.A0A2P6TEW2"/>
<proteinExistence type="inferred from homology"/>
<evidence type="ECO:0000259" key="11">
    <source>
        <dbReference type="Pfam" id="PF20653"/>
    </source>
</evidence>
<feature type="domain" description="Conserved Oligomeric Golgi complex subunit 6 C-terminal" evidence="11">
    <location>
        <begin position="180"/>
        <end position="697"/>
    </location>
</feature>
<feature type="domain" description="Conserved oligomeric complex COG6 N-terminal" evidence="10">
    <location>
        <begin position="38"/>
        <end position="150"/>
    </location>
</feature>
<gene>
    <name evidence="12" type="ORF">C2E21_8325</name>
</gene>
<keyword evidence="13" id="KW-1185">Reference proteome</keyword>
<comment type="subunit">
    <text evidence="9">Component of the conserved oligomeric Golgi complex.</text>
</comment>
<evidence type="ECO:0000259" key="10">
    <source>
        <dbReference type="Pfam" id="PF06419"/>
    </source>
</evidence>
<organism evidence="12 13">
    <name type="scientific">Chlorella sorokiniana</name>
    <name type="common">Freshwater green alga</name>
    <dbReference type="NCBI Taxonomy" id="3076"/>
    <lineage>
        <taxon>Eukaryota</taxon>
        <taxon>Viridiplantae</taxon>
        <taxon>Chlorophyta</taxon>
        <taxon>core chlorophytes</taxon>
        <taxon>Trebouxiophyceae</taxon>
        <taxon>Chlorellales</taxon>
        <taxon>Chlorellaceae</taxon>
        <taxon>Chlorella clade</taxon>
        <taxon>Chlorella</taxon>
    </lineage>
</organism>
<evidence type="ECO:0000313" key="12">
    <source>
        <dbReference type="EMBL" id="PRW32512.1"/>
    </source>
</evidence>
<evidence type="ECO:0000256" key="6">
    <source>
        <dbReference type="ARBA" id="ARBA00023034"/>
    </source>
</evidence>
<comment type="subcellular location">
    <subcellularLocation>
        <location evidence="1 9">Golgi apparatus membrane</location>
        <topology evidence="1 9">Peripheral membrane protein</topology>
    </subcellularLocation>
</comment>
<keyword evidence="5 9" id="KW-0653">Protein transport</keyword>
<dbReference type="GO" id="GO:0015031">
    <property type="term" value="P:protein transport"/>
    <property type="evidence" value="ECO:0007669"/>
    <property type="project" value="UniProtKB-KW"/>
</dbReference>
<evidence type="ECO:0000256" key="8">
    <source>
        <dbReference type="ARBA" id="ARBA00031348"/>
    </source>
</evidence>
<keyword evidence="7 9" id="KW-0472">Membrane</keyword>
<accession>A0A2P6TEW2</accession>
<dbReference type="Proteomes" id="UP000239899">
    <property type="component" value="Unassembled WGS sequence"/>
</dbReference>
<dbReference type="GO" id="GO:0006891">
    <property type="term" value="P:intra-Golgi vesicle-mediated transport"/>
    <property type="evidence" value="ECO:0007669"/>
    <property type="project" value="UniProtKB-UniRule"/>
</dbReference>
<evidence type="ECO:0000256" key="4">
    <source>
        <dbReference type="ARBA" id="ARBA00022448"/>
    </source>
</evidence>
<sequence>MAAPTAQPALAPGLARKVKKIMETRTEAPEVVGSLATLSGFYTDNSPAARRRLRSTIENQGVAVNREFLAVAQSVLQALDCVQSDLDALSSCCEAMGGALAGSRAAAADLLHDTARLTRALQTSETRSQLVGRFLEQYQLTPAEATALQGEEVGPAFFAALAHVRQIHANCKALLRTHHQRAGLELMDTMGSLQEAAYERLCRWVQAECRGLSEADAPEVNPLLQQAAAALRERPVLFRYCAEEVAQARHTALFQRFIKALTRGPRPIEMHAHDPRRYISDMLAWLHASLASEQEFLVSLFGDDSQQEALERQGSAAGPAGPAAAAAAAQQAAEGSSAAGAAGAASDGAPTIPQLLDSVFESICRPLRVRIEQVRIEQVLMSSPPPLLCFRLAQLLAFYLGTVEGLLGAGSQLAEALRASRAMAMRTFQETLRQRGDKLLRYPPPPPRDLAPPPQLVEGAQLLADLIASYEQSLDQQAASQQGRGGGAADADFSAVLSAVVDPLAEMCSRSSEALNPAAASRVDEGSHLDPTDQRVFMVNCLFTLAAPLAGHECALAQAQRLHDTLESHVAAVVGAEVSRTLAKCGLAEVVARLQELQEQGAPSDQPLAADPALELGRVAAAMRTFFARLSDPAMLPELPKLQVPRLKAEAIQRVLQALADAYATVHTALNNPASGYPAAQVAEAVRHTPAQVRTLLGVV</sequence>
<dbReference type="PANTHER" id="PTHR21506">
    <property type="entry name" value="COMPONENT OF OLIGOMERIC GOLGI COMPLEX 6"/>
    <property type="match status" value="1"/>
</dbReference>
<dbReference type="InterPro" id="IPR048369">
    <property type="entry name" value="COG6_C"/>
</dbReference>
<keyword evidence="4 9" id="KW-0813">Transport</keyword>
<dbReference type="GO" id="GO:0017119">
    <property type="term" value="C:Golgi transport complex"/>
    <property type="evidence" value="ECO:0007669"/>
    <property type="project" value="UniProtKB-UniRule"/>
</dbReference>
<comment type="function">
    <text evidence="9">Required for normal Golgi function.</text>
</comment>
<evidence type="ECO:0000256" key="3">
    <source>
        <dbReference type="ARBA" id="ARBA00020973"/>
    </source>
</evidence>
<evidence type="ECO:0000256" key="1">
    <source>
        <dbReference type="ARBA" id="ARBA00004395"/>
    </source>
</evidence>
<dbReference type="InterPro" id="IPR048368">
    <property type="entry name" value="COG6_N"/>
</dbReference>
<dbReference type="InterPro" id="IPR010490">
    <property type="entry name" value="COG6"/>
</dbReference>
<evidence type="ECO:0000256" key="5">
    <source>
        <dbReference type="ARBA" id="ARBA00022927"/>
    </source>
</evidence>
<dbReference type="SMART" id="SM01087">
    <property type="entry name" value="COG6"/>
    <property type="match status" value="1"/>
</dbReference>
<evidence type="ECO:0000313" key="13">
    <source>
        <dbReference type="Proteomes" id="UP000239899"/>
    </source>
</evidence>
<dbReference type="GO" id="GO:0000139">
    <property type="term" value="C:Golgi membrane"/>
    <property type="evidence" value="ECO:0007669"/>
    <property type="project" value="UniProtKB-SubCell"/>
</dbReference>
<name>A0A2P6TEW2_CHLSO</name>
<comment type="caution">
    <text evidence="12">The sequence shown here is derived from an EMBL/GenBank/DDBJ whole genome shotgun (WGS) entry which is preliminary data.</text>
</comment>
<dbReference type="Pfam" id="PF06419">
    <property type="entry name" value="COG6_N"/>
    <property type="match status" value="1"/>
</dbReference>
<dbReference type="OrthoDB" id="272987at2759"/>
<keyword evidence="6 9" id="KW-0333">Golgi apparatus</keyword>
<dbReference type="PANTHER" id="PTHR21506:SF0">
    <property type="entry name" value="CONSERVED OLIGOMERIC GOLGI COMPLEX SUBUNIT 6"/>
    <property type="match status" value="1"/>
</dbReference>